<evidence type="ECO:0000313" key="2">
    <source>
        <dbReference type="EMBL" id="OPF88727.1"/>
    </source>
</evidence>
<keyword evidence="1" id="KW-1133">Transmembrane helix</keyword>
<dbReference type="RefSeq" id="WP_079348260.1">
    <property type="nucleotide sequence ID" value="NZ_MVAB01000001.1"/>
</dbReference>
<dbReference type="Proteomes" id="UP000189970">
    <property type="component" value="Unassembled WGS sequence"/>
</dbReference>
<evidence type="ECO:0000313" key="3">
    <source>
        <dbReference type="Proteomes" id="UP000189970"/>
    </source>
</evidence>
<organism evidence="2 3">
    <name type="scientific">Vagococcus martis</name>
    <dbReference type="NCBI Taxonomy" id="1768210"/>
    <lineage>
        <taxon>Bacteria</taxon>
        <taxon>Bacillati</taxon>
        <taxon>Bacillota</taxon>
        <taxon>Bacilli</taxon>
        <taxon>Lactobacillales</taxon>
        <taxon>Enterococcaceae</taxon>
        <taxon>Vagococcus</taxon>
    </lineage>
</organism>
<keyword evidence="1" id="KW-0472">Membrane</keyword>
<feature type="transmembrane region" description="Helical" evidence="1">
    <location>
        <begin position="80"/>
        <end position="99"/>
    </location>
</feature>
<evidence type="ECO:0008006" key="4">
    <source>
        <dbReference type="Google" id="ProtNLM"/>
    </source>
</evidence>
<feature type="transmembrane region" description="Helical" evidence="1">
    <location>
        <begin position="31"/>
        <end position="49"/>
    </location>
</feature>
<feature type="transmembrane region" description="Helical" evidence="1">
    <location>
        <begin position="105"/>
        <end position="127"/>
    </location>
</feature>
<comment type="caution">
    <text evidence="2">The sequence shown here is derived from an EMBL/GenBank/DDBJ whole genome shotgun (WGS) entry which is preliminary data.</text>
</comment>
<gene>
    <name evidence="2" type="ORF">BW731_11405</name>
</gene>
<reference evidence="2 3" key="1">
    <citation type="submission" date="2017-02" db="EMBL/GenBank/DDBJ databases">
        <title>Vagococcus cremeus sp. nov., isolated from the small intestine of a marten, Martes flavigula.</title>
        <authorList>
            <person name="Tak E.J."/>
            <person name="Bae J.-W."/>
        </authorList>
    </citation>
    <scope>NUCLEOTIDE SEQUENCE [LARGE SCALE GENOMIC DNA]</scope>
    <source>
        <strain evidence="2 3">D7T301</strain>
    </source>
</reference>
<name>A0A1V4DJF7_9ENTE</name>
<sequence>MKKKKTASLLLLIAGIALLFFGLLVDSDLSPISIGLGSGFIGGAVANVIKYKKFVHNPQYAKEYKVEANDPRNIEIKTMALAKSGSILSILVVILSLITSATQQSLWVTATLVGLFAIHSILTVYFINKLNKTM</sequence>
<dbReference type="AlphaFoldDB" id="A0A1V4DJF7"/>
<dbReference type="EMBL" id="MVAB01000001">
    <property type="protein sequence ID" value="OPF88727.1"/>
    <property type="molecule type" value="Genomic_DNA"/>
</dbReference>
<evidence type="ECO:0000256" key="1">
    <source>
        <dbReference type="SAM" id="Phobius"/>
    </source>
</evidence>
<keyword evidence="1" id="KW-0812">Transmembrane</keyword>
<feature type="transmembrane region" description="Helical" evidence="1">
    <location>
        <begin position="7"/>
        <end position="25"/>
    </location>
</feature>
<protein>
    <recommendedName>
        <fullName evidence="4">DUF2178 domain-containing protein</fullName>
    </recommendedName>
</protein>
<keyword evidence="3" id="KW-1185">Reference proteome</keyword>
<proteinExistence type="predicted"/>
<accession>A0A1V4DJF7</accession>